<evidence type="ECO:0000256" key="2">
    <source>
        <dbReference type="ARBA" id="ARBA00022679"/>
    </source>
</evidence>
<dbReference type="PANTHER" id="PTHR12215:SF10">
    <property type="entry name" value="L-AMINOADIPATE-SEMIALDEHYDE DEHYDROGENASE-PHOSPHOPANTETHEINYL TRANSFERASE"/>
    <property type="match status" value="1"/>
</dbReference>
<dbReference type="InterPro" id="IPR008278">
    <property type="entry name" value="4-PPantetheinyl_Trfase_dom"/>
</dbReference>
<dbReference type="EMBL" id="MU853794">
    <property type="protein sequence ID" value="KAK3940592.1"/>
    <property type="molecule type" value="Genomic_DNA"/>
</dbReference>
<dbReference type="GO" id="GO:0000287">
    <property type="term" value="F:magnesium ion binding"/>
    <property type="evidence" value="ECO:0007669"/>
    <property type="project" value="InterPro"/>
</dbReference>
<dbReference type="InterPro" id="IPR037143">
    <property type="entry name" value="4-PPantetheinyl_Trfase_dom_sf"/>
</dbReference>
<dbReference type="Pfam" id="PF01648">
    <property type="entry name" value="ACPS"/>
    <property type="match status" value="1"/>
</dbReference>
<dbReference type="EC" id="2.7.8.7" evidence="1"/>
<protein>
    <recommendedName>
        <fullName evidence="1">holo-[acyl-carrier-protein] synthase</fullName>
        <ecNumber evidence="1">2.7.8.7</ecNumber>
    </recommendedName>
</protein>
<evidence type="ECO:0000313" key="5">
    <source>
        <dbReference type="EMBL" id="KAK3940592.1"/>
    </source>
</evidence>
<gene>
    <name evidence="5" type="ORF">QBC46DRAFT_123512</name>
</gene>
<dbReference type="Proteomes" id="UP001303473">
    <property type="component" value="Unassembled WGS sequence"/>
</dbReference>
<reference evidence="6" key="1">
    <citation type="journal article" date="2023" name="Mol. Phylogenet. Evol.">
        <title>Genome-scale phylogeny and comparative genomics of the fungal order Sordariales.</title>
        <authorList>
            <person name="Hensen N."/>
            <person name="Bonometti L."/>
            <person name="Westerberg I."/>
            <person name="Brannstrom I.O."/>
            <person name="Guillou S."/>
            <person name="Cros-Aarteil S."/>
            <person name="Calhoun S."/>
            <person name="Haridas S."/>
            <person name="Kuo A."/>
            <person name="Mondo S."/>
            <person name="Pangilinan J."/>
            <person name="Riley R."/>
            <person name="LaButti K."/>
            <person name="Andreopoulos B."/>
            <person name="Lipzen A."/>
            <person name="Chen C."/>
            <person name="Yan M."/>
            <person name="Daum C."/>
            <person name="Ng V."/>
            <person name="Clum A."/>
            <person name="Steindorff A."/>
            <person name="Ohm R.A."/>
            <person name="Martin F."/>
            <person name="Silar P."/>
            <person name="Natvig D.O."/>
            <person name="Lalanne C."/>
            <person name="Gautier V."/>
            <person name="Ament-Velasquez S.L."/>
            <person name="Kruys A."/>
            <person name="Hutchinson M.I."/>
            <person name="Powell A.J."/>
            <person name="Barry K."/>
            <person name="Miller A.N."/>
            <person name="Grigoriev I.V."/>
            <person name="Debuchy R."/>
            <person name="Gladieux P."/>
            <person name="Hiltunen Thoren M."/>
            <person name="Johannesson H."/>
        </authorList>
    </citation>
    <scope>NUCLEOTIDE SEQUENCE [LARGE SCALE GENOMIC DNA]</scope>
    <source>
        <strain evidence="6">CBS 340.73</strain>
    </source>
</reference>
<dbReference type="InterPro" id="IPR055066">
    <property type="entry name" value="AASDHPPT_N"/>
</dbReference>
<feature type="domain" description="4'-phosphopantetheinyl transferase N-terminal" evidence="4">
    <location>
        <begin position="31"/>
        <end position="121"/>
    </location>
</feature>
<dbReference type="SUPFAM" id="SSF56214">
    <property type="entry name" value="4'-phosphopantetheinyl transferase"/>
    <property type="match status" value="2"/>
</dbReference>
<proteinExistence type="predicted"/>
<evidence type="ECO:0000256" key="1">
    <source>
        <dbReference type="ARBA" id="ARBA00013172"/>
    </source>
</evidence>
<evidence type="ECO:0000313" key="6">
    <source>
        <dbReference type="Proteomes" id="UP001303473"/>
    </source>
</evidence>
<dbReference type="Pfam" id="PF22624">
    <property type="entry name" value="AASDHPPT_N"/>
    <property type="match status" value="1"/>
</dbReference>
<dbReference type="AlphaFoldDB" id="A0AAN6S4A3"/>
<dbReference type="GO" id="GO:0005829">
    <property type="term" value="C:cytosol"/>
    <property type="evidence" value="ECO:0007669"/>
    <property type="project" value="TreeGrafter"/>
</dbReference>
<keyword evidence="2" id="KW-0808">Transferase</keyword>
<sequence length="325" mass="36732">MTSKQPILVQWILDTRALWPAASSTRQLAQEAARELALLSDEERTAVLRFFHIRDAKMALGSHLLKHYAVSKLAGVRWRDTAIIRDTHAAKPYWRDPRTGVTGTVAFNVSHQAGIVAIVAVAHYPGPGPVEVGVDVVCTSERRMRDHQMVREGGWPFFVDMHSDVFSPDESSYLKYQMLSQQVIRSSVTADQLIDAKLRGFYALWGLREAYVKMTGEALLAAWLRELEFRNFRAPLPTISWTVPARVRQEGEEREQDEVVTKHDIYLGGVAVEDVNICLRSMGPDFMICTAVRTPENKAVGLDWKLGPYEFVTLDEIMNQGETNF</sequence>
<organism evidence="5 6">
    <name type="scientific">Diplogelasinospora grovesii</name>
    <dbReference type="NCBI Taxonomy" id="303347"/>
    <lineage>
        <taxon>Eukaryota</taxon>
        <taxon>Fungi</taxon>
        <taxon>Dikarya</taxon>
        <taxon>Ascomycota</taxon>
        <taxon>Pezizomycotina</taxon>
        <taxon>Sordariomycetes</taxon>
        <taxon>Sordariomycetidae</taxon>
        <taxon>Sordariales</taxon>
        <taxon>Diplogelasinosporaceae</taxon>
        <taxon>Diplogelasinospora</taxon>
    </lineage>
</organism>
<keyword evidence="6" id="KW-1185">Reference proteome</keyword>
<dbReference type="PANTHER" id="PTHR12215">
    <property type="entry name" value="PHOSPHOPANTETHEINE TRANSFERASE"/>
    <property type="match status" value="1"/>
</dbReference>
<feature type="domain" description="4'-phosphopantetheinyl transferase" evidence="3">
    <location>
        <begin position="132"/>
        <end position="247"/>
    </location>
</feature>
<name>A0AAN6S4A3_9PEZI</name>
<dbReference type="GO" id="GO:0019878">
    <property type="term" value="P:lysine biosynthetic process via aminoadipic acid"/>
    <property type="evidence" value="ECO:0007669"/>
    <property type="project" value="TreeGrafter"/>
</dbReference>
<evidence type="ECO:0000259" key="4">
    <source>
        <dbReference type="Pfam" id="PF22624"/>
    </source>
</evidence>
<accession>A0AAN6S4A3</accession>
<dbReference type="Gene3D" id="3.90.470.20">
    <property type="entry name" value="4'-phosphopantetheinyl transferase domain"/>
    <property type="match status" value="1"/>
</dbReference>
<dbReference type="InterPro" id="IPR050559">
    <property type="entry name" value="P-Pant_transferase_sf"/>
</dbReference>
<dbReference type="GO" id="GO:0008897">
    <property type="term" value="F:holo-[acyl-carrier-protein] synthase activity"/>
    <property type="evidence" value="ECO:0007669"/>
    <property type="project" value="UniProtKB-EC"/>
</dbReference>
<comment type="caution">
    <text evidence="5">The sequence shown here is derived from an EMBL/GenBank/DDBJ whole genome shotgun (WGS) entry which is preliminary data.</text>
</comment>
<evidence type="ECO:0000259" key="3">
    <source>
        <dbReference type="Pfam" id="PF01648"/>
    </source>
</evidence>